<evidence type="ECO:0000313" key="1">
    <source>
        <dbReference type="EMBL" id="MEE7490665.1"/>
    </source>
</evidence>
<sequence>MFAGAREAHLQASVMQSVILRGLREAVEDVVGSYRSPPPPLEKIAEAMGDRHPGVRPEAVHRQAWLNHLVETTARFAGKASDRSVA</sequence>
<gene>
    <name evidence="1" type="ORF">MOTC310_09330</name>
</gene>
<proteinExistence type="predicted"/>
<keyword evidence="2" id="KW-1185">Reference proteome</keyword>
<name>A0ABU7TLQ3_9HYPH</name>
<accession>A0ABU7TLQ3</accession>
<dbReference type="EMBL" id="MLCA01000002">
    <property type="protein sequence ID" value="MEE7490665.1"/>
    <property type="molecule type" value="Genomic_DNA"/>
</dbReference>
<organism evidence="1 2">
    <name type="scientific">Methylobacterium oryzae</name>
    <dbReference type="NCBI Taxonomy" id="334852"/>
    <lineage>
        <taxon>Bacteria</taxon>
        <taxon>Pseudomonadati</taxon>
        <taxon>Pseudomonadota</taxon>
        <taxon>Alphaproteobacteria</taxon>
        <taxon>Hyphomicrobiales</taxon>
        <taxon>Methylobacteriaceae</taxon>
        <taxon>Methylobacterium</taxon>
    </lineage>
</organism>
<evidence type="ECO:0000313" key="2">
    <source>
        <dbReference type="Proteomes" id="UP001355206"/>
    </source>
</evidence>
<comment type="caution">
    <text evidence="1">The sequence shown here is derived from an EMBL/GenBank/DDBJ whole genome shotgun (WGS) entry which is preliminary data.</text>
</comment>
<reference evidence="1 2" key="1">
    <citation type="journal article" date="2012" name="Genet. Mol. Biol.">
        <title>Analysis of 16S rRNA and mxaF genes revealing insights into Methylobacterium niche-specific plant association.</title>
        <authorList>
            <person name="Dourado M.N."/>
            <person name="Andreote F.D."/>
            <person name="Dini-Andreote F."/>
            <person name="Conti R."/>
            <person name="Araujo J.M."/>
            <person name="Araujo W.L."/>
        </authorList>
    </citation>
    <scope>NUCLEOTIDE SEQUENCE [LARGE SCALE GENOMIC DNA]</scope>
    <source>
        <strain evidence="1 2">TC3-10</strain>
    </source>
</reference>
<dbReference type="Proteomes" id="UP001355206">
    <property type="component" value="Unassembled WGS sequence"/>
</dbReference>
<protein>
    <submittedName>
        <fullName evidence="1">Uncharacterized protein</fullName>
    </submittedName>
</protein>